<name>A0A0D2M487_9CHLO</name>
<feature type="domain" description="RCHY1 zinc-ribbon" evidence="2">
    <location>
        <begin position="42"/>
        <end position="101"/>
    </location>
</feature>
<dbReference type="GeneID" id="25742452"/>
<dbReference type="PANTHER" id="PTHR21319:SF0">
    <property type="entry name" value="AND RING FINGER DOMAIN PROTEIN, PUTATIVE (AFU_ORTHOLOGUE AFUA_1G08900)-RELATED"/>
    <property type="match status" value="1"/>
</dbReference>
<dbReference type="Pfam" id="PF14599">
    <property type="entry name" value="zinc_ribbon_6"/>
    <property type="match status" value="1"/>
</dbReference>
<dbReference type="InterPro" id="IPR013083">
    <property type="entry name" value="Znf_RING/FYVE/PHD"/>
</dbReference>
<dbReference type="GO" id="GO:0005634">
    <property type="term" value="C:nucleus"/>
    <property type="evidence" value="ECO:0007669"/>
    <property type="project" value="TreeGrafter"/>
</dbReference>
<dbReference type="EMBL" id="KK102203">
    <property type="protein sequence ID" value="KIY98384.1"/>
    <property type="molecule type" value="Genomic_DNA"/>
</dbReference>
<dbReference type="RefSeq" id="XP_013897404.1">
    <property type="nucleotide sequence ID" value="XM_014041950.1"/>
</dbReference>
<dbReference type="KEGG" id="mng:MNEG_9577"/>
<dbReference type="GO" id="GO:0016567">
    <property type="term" value="P:protein ubiquitination"/>
    <property type="evidence" value="ECO:0007669"/>
    <property type="project" value="TreeGrafter"/>
</dbReference>
<dbReference type="GO" id="GO:0061630">
    <property type="term" value="F:ubiquitin protein ligase activity"/>
    <property type="evidence" value="ECO:0007669"/>
    <property type="project" value="TreeGrafter"/>
</dbReference>
<dbReference type="OrthoDB" id="411372at2759"/>
<keyword evidence="4" id="KW-1185">Reference proteome</keyword>
<dbReference type="InterPro" id="IPR001841">
    <property type="entry name" value="Znf_RING"/>
</dbReference>
<dbReference type="SUPFAM" id="SSF57850">
    <property type="entry name" value="RING/U-box"/>
    <property type="match status" value="1"/>
</dbReference>
<evidence type="ECO:0000259" key="2">
    <source>
        <dbReference type="Pfam" id="PF14599"/>
    </source>
</evidence>
<dbReference type="Proteomes" id="UP000054498">
    <property type="component" value="Unassembled WGS sequence"/>
</dbReference>
<dbReference type="Gene3D" id="2.20.28.10">
    <property type="match status" value="1"/>
</dbReference>
<feature type="non-terminal residue" evidence="3">
    <location>
        <position position="1"/>
    </location>
</feature>
<accession>A0A0D2M487</accession>
<evidence type="ECO:0000313" key="3">
    <source>
        <dbReference type="EMBL" id="KIY98384.1"/>
    </source>
</evidence>
<dbReference type="InterPro" id="IPR039512">
    <property type="entry name" value="RCHY1_zinc-ribbon"/>
</dbReference>
<dbReference type="Gene3D" id="3.30.40.10">
    <property type="entry name" value="Zinc/RING finger domain, C3HC4 (zinc finger)"/>
    <property type="match status" value="1"/>
</dbReference>
<evidence type="ECO:0000259" key="1">
    <source>
        <dbReference type="Pfam" id="PF13639"/>
    </source>
</evidence>
<dbReference type="GO" id="GO:0006511">
    <property type="term" value="P:ubiquitin-dependent protein catabolic process"/>
    <property type="evidence" value="ECO:0007669"/>
    <property type="project" value="TreeGrafter"/>
</dbReference>
<protein>
    <recommendedName>
        <fullName evidence="5">RING-type domain-containing protein</fullName>
    </recommendedName>
</protein>
<evidence type="ECO:0000313" key="4">
    <source>
        <dbReference type="Proteomes" id="UP000054498"/>
    </source>
</evidence>
<feature type="domain" description="RING-type" evidence="1">
    <location>
        <begin position="3"/>
        <end position="36"/>
    </location>
</feature>
<dbReference type="AlphaFoldDB" id="A0A0D2M487"/>
<dbReference type="PANTHER" id="PTHR21319">
    <property type="entry name" value="RING FINGER AND CHY ZINC FINGER DOMAIN-CONTAINING PROTEIN 1"/>
    <property type="match status" value="1"/>
</dbReference>
<dbReference type="Pfam" id="PF13639">
    <property type="entry name" value="zf-RING_2"/>
    <property type="match status" value="1"/>
</dbReference>
<evidence type="ECO:0008006" key="5">
    <source>
        <dbReference type="Google" id="ProtNLM"/>
    </source>
</evidence>
<gene>
    <name evidence="3" type="ORF">MNEG_9577</name>
</gene>
<sequence>YLFDSHAPIKELPCGHFLHSSCFAQYTRYNYTCPVCCKSIGDMSVYFKMIDSLLAAEAPRLPPQYASQTQAVLCHDCGRQGLASWHFVYHSCQHCRSYNTRVL</sequence>
<proteinExistence type="predicted"/>
<dbReference type="STRING" id="145388.A0A0D2M487"/>
<organism evidence="3 4">
    <name type="scientific">Monoraphidium neglectum</name>
    <dbReference type="NCBI Taxonomy" id="145388"/>
    <lineage>
        <taxon>Eukaryota</taxon>
        <taxon>Viridiplantae</taxon>
        <taxon>Chlorophyta</taxon>
        <taxon>core chlorophytes</taxon>
        <taxon>Chlorophyceae</taxon>
        <taxon>CS clade</taxon>
        <taxon>Sphaeropleales</taxon>
        <taxon>Selenastraceae</taxon>
        <taxon>Monoraphidium</taxon>
    </lineage>
</organism>
<reference evidence="3 4" key="1">
    <citation type="journal article" date="2013" name="BMC Genomics">
        <title>Reconstruction of the lipid metabolism for the microalga Monoraphidium neglectum from its genome sequence reveals characteristics suitable for biofuel production.</title>
        <authorList>
            <person name="Bogen C."/>
            <person name="Al-Dilaimi A."/>
            <person name="Albersmeier A."/>
            <person name="Wichmann J."/>
            <person name="Grundmann M."/>
            <person name="Rupp O."/>
            <person name="Lauersen K.J."/>
            <person name="Blifernez-Klassen O."/>
            <person name="Kalinowski J."/>
            <person name="Goesmann A."/>
            <person name="Mussgnug J.H."/>
            <person name="Kruse O."/>
        </authorList>
    </citation>
    <scope>NUCLEOTIDE SEQUENCE [LARGE SCALE GENOMIC DNA]</scope>
    <source>
        <strain evidence="3 4">SAG 48.87</strain>
    </source>
</reference>